<evidence type="ECO:0000313" key="1">
    <source>
        <dbReference type="EMBL" id="ATX67896.1"/>
    </source>
</evidence>
<evidence type="ECO:0000313" key="2">
    <source>
        <dbReference type="Proteomes" id="UP000228948"/>
    </source>
</evidence>
<accession>A0A2K8KFY4</accession>
<organism evidence="1 2">
    <name type="scientific">Roseinatronobacter bogoriensis subsp. barguzinensis</name>
    <dbReference type="NCBI Taxonomy" id="441209"/>
    <lineage>
        <taxon>Bacteria</taxon>
        <taxon>Pseudomonadati</taxon>
        <taxon>Pseudomonadota</taxon>
        <taxon>Alphaproteobacteria</taxon>
        <taxon>Rhodobacterales</taxon>
        <taxon>Paracoccaceae</taxon>
        <taxon>Roseinatronobacter</taxon>
    </lineage>
</organism>
<name>A0A2K8KFY4_9RHOB</name>
<dbReference type="RefSeq" id="WP_071481109.1">
    <property type="nucleotide sequence ID" value="NZ_CP024899.1"/>
</dbReference>
<protein>
    <submittedName>
        <fullName evidence="1">Addiction module antitoxin</fullName>
    </submittedName>
</protein>
<dbReference type="InterPro" id="IPR038296">
    <property type="entry name" value="ParD_sf"/>
</dbReference>
<dbReference type="Gene3D" id="6.10.10.120">
    <property type="entry name" value="Antitoxin ParD1-like"/>
    <property type="match status" value="1"/>
</dbReference>
<dbReference type="OrthoDB" id="9811310at2"/>
<dbReference type="InterPro" id="IPR010985">
    <property type="entry name" value="Ribbon_hlx_hlx"/>
</dbReference>
<dbReference type="Proteomes" id="UP000228948">
    <property type="component" value="Chromosome"/>
</dbReference>
<dbReference type="EMBL" id="CP024899">
    <property type="protein sequence ID" value="ATX67896.1"/>
    <property type="molecule type" value="Genomic_DNA"/>
</dbReference>
<dbReference type="GO" id="GO:0006355">
    <property type="term" value="P:regulation of DNA-templated transcription"/>
    <property type="evidence" value="ECO:0007669"/>
    <property type="project" value="InterPro"/>
</dbReference>
<keyword evidence="2" id="KW-1185">Reference proteome</keyword>
<dbReference type="KEGG" id="rbg:BG454_13000"/>
<reference evidence="1 2" key="1">
    <citation type="submission" date="2017-11" db="EMBL/GenBank/DDBJ databases">
        <title>Revised Sequence and Annotation of the Rhodobaca barguzinensis strain alga05 Genome.</title>
        <authorList>
            <person name="Kopejtka K."/>
            <person name="Tomasch J.M."/>
            <person name="Bunk B."/>
            <person name="Koblizek M."/>
        </authorList>
    </citation>
    <scope>NUCLEOTIDE SEQUENCE [LARGE SCALE GENOMIC DNA]</scope>
    <source>
        <strain evidence="2">alga05</strain>
    </source>
</reference>
<dbReference type="STRING" id="441209.GCA_001870665_02381"/>
<sequence>MSRTTTMTVRIGGALSDFVSANVGDEGSYENVSEYIRDLIRRDKERVEAEALNRLKAELTHAFAAPEETYKPLTAAEVIARNRG</sequence>
<dbReference type="SUPFAM" id="SSF47598">
    <property type="entry name" value="Ribbon-helix-helix"/>
    <property type="match status" value="1"/>
</dbReference>
<gene>
    <name evidence="1" type="ORF">BG454_13000</name>
</gene>
<proteinExistence type="predicted"/>
<dbReference type="AlphaFoldDB" id="A0A2K8KFY4"/>